<feature type="domain" description="CBS" evidence="6">
    <location>
        <begin position="170"/>
        <end position="230"/>
    </location>
</feature>
<organism evidence="7 8">
    <name type="scientific">Microvirga splendida</name>
    <dbReference type="NCBI Taxonomy" id="2795727"/>
    <lineage>
        <taxon>Bacteria</taxon>
        <taxon>Pseudomonadati</taxon>
        <taxon>Pseudomonadota</taxon>
        <taxon>Alphaproteobacteria</taxon>
        <taxon>Hyphomicrobiales</taxon>
        <taxon>Methylobacteriaceae</taxon>
        <taxon>Microvirga</taxon>
    </lineage>
</organism>
<dbReference type="PROSITE" id="PS51371">
    <property type="entry name" value="CBS"/>
    <property type="match status" value="2"/>
</dbReference>
<feature type="region of interest" description="Disordered" evidence="5">
    <location>
        <begin position="1"/>
        <end position="20"/>
    </location>
</feature>
<evidence type="ECO:0000256" key="3">
    <source>
        <dbReference type="ARBA" id="ARBA00023122"/>
    </source>
</evidence>
<keyword evidence="8" id="KW-1185">Reference proteome</keyword>
<name>A0ABS0Y5U6_9HYPH</name>
<dbReference type="InterPro" id="IPR000644">
    <property type="entry name" value="CBS_dom"/>
</dbReference>
<dbReference type="Gene3D" id="3.10.580.10">
    <property type="entry name" value="CBS-domain"/>
    <property type="match status" value="1"/>
</dbReference>
<dbReference type="RefSeq" id="WP_199050892.1">
    <property type="nucleotide sequence ID" value="NZ_JAELXT010000029.1"/>
</dbReference>
<dbReference type="InterPro" id="IPR036318">
    <property type="entry name" value="FAD-bd_PCMH-like_sf"/>
</dbReference>
<comment type="caution">
    <text evidence="7">The sequence shown here is derived from an EMBL/GenBank/DDBJ whole genome shotgun (WGS) entry which is preliminary data.</text>
</comment>
<evidence type="ECO:0000256" key="2">
    <source>
        <dbReference type="ARBA" id="ARBA00022737"/>
    </source>
</evidence>
<reference evidence="8" key="1">
    <citation type="submission" date="2020-12" db="EMBL/GenBank/DDBJ databases">
        <title>Hymenobacter sp.</title>
        <authorList>
            <person name="Kim M.K."/>
        </authorList>
    </citation>
    <scope>NUCLEOTIDE SEQUENCE [LARGE SCALE GENOMIC DNA]</scope>
    <source>
        <strain evidence="8">BT325</strain>
    </source>
</reference>
<feature type="domain" description="CBS" evidence="6">
    <location>
        <begin position="81"/>
        <end position="143"/>
    </location>
</feature>
<comment type="similarity">
    <text evidence="1">Belongs to the UPF0053 family. Hemolysin C subfamily.</text>
</comment>
<keyword evidence="3 4" id="KW-0129">CBS domain</keyword>
<evidence type="ECO:0000256" key="4">
    <source>
        <dbReference type="PROSITE-ProRule" id="PRU00703"/>
    </source>
</evidence>
<dbReference type="Gene3D" id="3.30.465.10">
    <property type="match status" value="1"/>
</dbReference>
<dbReference type="EMBL" id="JAELXT010000029">
    <property type="protein sequence ID" value="MBJ6127674.1"/>
    <property type="molecule type" value="Genomic_DNA"/>
</dbReference>
<gene>
    <name evidence="7" type="ORF">JAO75_19910</name>
</gene>
<evidence type="ECO:0000256" key="1">
    <source>
        <dbReference type="ARBA" id="ARBA00006446"/>
    </source>
</evidence>
<sequence>MNEDRSRHERPVRALSDDEDPREHWYDRVLTRLGLKPRDSIRHDLEDALAETVEDTDFSPQERAMLKNVLSFHRIRVEDVMVPRADIVAVAADTNLGELLSLFRTAGHSRLPVYGETLDDPKGMVHIRDFLDFIAMRADGGASESGAGDETRPPSLGQIDLSMTLASANILRPVLFVPRSMPAIDLLVRMQATRTHMALVIDEYGGTDGLVSIEDLVEMVVGDIEDEHDEDETLTIVGAADGTYIADARASLDEVKETLGVDLTEEEGAEDIDTIGGFIVTLAGRVPSRSEVIVGPAGLEFEVLDADPRRVKRLRILRRTMASTEVEITEGQPVAARPESAAAE</sequence>
<dbReference type="SMART" id="SM00116">
    <property type="entry name" value="CBS"/>
    <property type="match status" value="2"/>
</dbReference>
<evidence type="ECO:0000313" key="7">
    <source>
        <dbReference type="EMBL" id="MBJ6127674.1"/>
    </source>
</evidence>
<dbReference type="InterPro" id="IPR046342">
    <property type="entry name" value="CBS_dom_sf"/>
</dbReference>
<protein>
    <submittedName>
        <fullName evidence="7">HlyC/CorC family transporter</fullName>
    </submittedName>
</protein>
<dbReference type="Proteomes" id="UP000620670">
    <property type="component" value="Unassembled WGS sequence"/>
</dbReference>
<keyword evidence="2" id="KW-0677">Repeat</keyword>
<dbReference type="InterPro" id="IPR005170">
    <property type="entry name" value="Transptr-assoc_dom"/>
</dbReference>
<dbReference type="SUPFAM" id="SSF54631">
    <property type="entry name" value="CBS-domain pair"/>
    <property type="match status" value="1"/>
</dbReference>
<accession>A0ABS0Y5U6</accession>
<dbReference type="PANTHER" id="PTHR22777:SF27">
    <property type="entry name" value="MAGNESIUM AND COBALT EFFLUX PROTEIN CORC"/>
    <property type="match status" value="1"/>
</dbReference>
<evidence type="ECO:0000256" key="5">
    <source>
        <dbReference type="SAM" id="MobiDB-lite"/>
    </source>
</evidence>
<evidence type="ECO:0000313" key="8">
    <source>
        <dbReference type="Proteomes" id="UP000620670"/>
    </source>
</evidence>
<dbReference type="Pfam" id="PF03471">
    <property type="entry name" value="CorC_HlyC"/>
    <property type="match status" value="1"/>
</dbReference>
<dbReference type="CDD" id="cd04590">
    <property type="entry name" value="CBS_pair_CorC_HlyC_assoc"/>
    <property type="match status" value="1"/>
</dbReference>
<dbReference type="InterPro" id="IPR044751">
    <property type="entry name" value="Ion_transp-like_CBS"/>
</dbReference>
<proteinExistence type="inferred from homology"/>
<dbReference type="Pfam" id="PF00571">
    <property type="entry name" value="CBS"/>
    <property type="match status" value="2"/>
</dbReference>
<dbReference type="PANTHER" id="PTHR22777">
    <property type="entry name" value="HEMOLYSIN-RELATED"/>
    <property type="match status" value="1"/>
</dbReference>
<evidence type="ECO:0000259" key="6">
    <source>
        <dbReference type="PROSITE" id="PS51371"/>
    </source>
</evidence>
<dbReference type="InterPro" id="IPR016169">
    <property type="entry name" value="FAD-bd_PCMH_sub2"/>
</dbReference>
<dbReference type="SMART" id="SM01091">
    <property type="entry name" value="CorC_HlyC"/>
    <property type="match status" value="1"/>
</dbReference>
<dbReference type="SUPFAM" id="SSF56176">
    <property type="entry name" value="FAD-binding/transporter-associated domain-like"/>
    <property type="match status" value="1"/>
</dbReference>